<gene>
    <name evidence="3" type="ORF">K431DRAFT_310959</name>
</gene>
<dbReference type="AlphaFoldDB" id="A0A9P4QF35"/>
<feature type="region of interest" description="Disordered" evidence="1">
    <location>
        <begin position="30"/>
        <end position="195"/>
    </location>
</feature>
<feature type="compositionally biased region" description="Low complexity" evidence="1">
    <location>
        <begin position="81"/>
        <end position="94"/>
    </location>
</feature>
<sequence>MEEALELTATGIDHATEKYGDRIYDGVSSQFTKYRHQPNSSQRGGAAPPSEASVGPPNNRRQRNSRQRNSLPSPERDDTAARYYTAASSAATPPTRRDDSLERESQRSARVIREYESEADDPKRVPDGFLPVKDSRRDSARMSYAGDYGRTRSQPPDATRYYEDDGYGSDYDERTGARTRASGKGYGANGYDDKYDDRYRNLEVEPYREYYETERYRGLQPAGNFNPRTSRGSFGAAAPLDPPPAGSNAPGYGAGTVAPYSRKSRTEVSRRSKSRGRRSYSGSRSRSRSRSKSGVRGKVDEWFDPTAKGIGIGIAGAVVGGLAGREFGGERHRKRDMVIGALIGGLGANAAENKWREYRHPEERNSRREVYEYDDGGRRPRSSVR</sequence>
<protein>
    <recommendedName>
        <fullName evidence="2">Glycine zipper 2TM domain-containing protein</fullName>
    </recommendedName>
</protein>
<dbReference type="GO" id="GO:0019867">
    <property type="term" value="C:outer membrane"/>
    <property type="evidence" value="ECO:0007669"/>
    <property type="project" value="InterPro"/>
</dbReference>
<dbReference type="EMBL" id="MU003776">
    <property type="protein sequence ID" value="KAF2723532.1"/>
    <property type="molecule type" value="Genomic_DNA"/>
</dbReference>
<feature type="region of interest" description="Disordered" evidence="1">
    <location>
        <begin position="215"/>
        <end position="297"/>
    </location>
</feature>
<feature type="region of interest" description="Disordered" evidence="1">
    <location>
        <begin position="360"/>
        <end position="385"/>
    </location>
</feature>
<feature type="region of interest" description="Disordered" evidence="1">
    <location>
        <begin position="1"/>
        <end position="20"/>
    </location>
</feature>
<evidence type="ECO:0000313" key="4">
    <source>
        <dbReference type="Proteomes" id="UP000799441"/>
    </source>
</evidence>
<comment type="caution">
    <text evidence="3">The sequence shown here is derived from an EMBL/GenBank/DDBJ whole genome shotgun (WGS) entry which is preliminary data.</text>
</comment>
<feature type="domain" description="Glycine zipper 2TM" evidence="2">
    <location>
        <begin position="313"/>
        <end position="351"/>
    </location>
</feature>
<name>A0A9P4QF35_9PEZI</name>
<dbReference type="InterPro" id="IPR008816">
    <property type="entry name" value="Gly_zipper_2TM_dom"/>
</dbReference>
<feature type="compositionally biased region" description="Basic and acidic residues" evidence="1">
    <location>
        <begin position="360"/>
        <end position="378"/>
    </location>
</feature>
<organism evidence="3 4">
    <name type="scientific">Polychaeton citri CBS 116435</name>
    <dbReference type="NCBI Taxonomy" id="1314669"/>
    <lineage>
        <taxon>Eukaryota</taxon>
        <taxon>Fungi</taxon>
        <taxon>Dikarya</taxon>
        <taxon>Ascomycota</taxon>
        <taxon>Pezizomycotina</taxon>
        <taxon>Dothideomycetes</taxon>
        <taxon>Dothideomycetidae</taxon>
        <taxon>Capnodiales</taxon>
        <taxon>Capnodiaceae</taxon>
        <taxon>Polychaeton</taxon>
    </lineage>
</organism>
<proteinExistence type="predicted"/>
<feature type="compositionally biased region" description="Basic and acidic residues" evidence="1">
    <location>
        <begin position="95"/>
        <end position="126"/>
    </location>
</feature>
<dbReference type="Pfam" id="PF05433">
    <property type="entry name" value="Rick_17kDa_Anti"/>
    <property type="match status" value="1"/>
</dbReference>
<dbReference type="Proteomes" id="UP000799441">
    <property type="component" value="Unassembled WGS sequence"/>
</dbReference>
<accession>A0A9P4QF35</accession>
<evidence type="ECO:0000313" key="3">
    <source>
        <dbReference type="EMBL" id="KAF2723532.1"/>
    </source>
</evidence>
<evidence type="ECO:0000259" key="2">
    <source>
        <dbReference type="Pfam" id="PF05433"/>
    </source>
</evidence>
<keyword evidence="4" id="KW-1185">Reference proteome</keyword>
<feature type="compositionally biased region" description="Polar residues" evidence="1">
    <location>
        <begin position="30"/>
        <end position="43"/>
    </location>
</feature>
<reference evidence="3" key="1">
    <citation type="journal article" date="2020" name="Stud. Mycol.">
        <title>101 Dothideomycetes genomes: a test case for predicting lifestyles and emergence of pathogens.</title>
        <authorList>
            <person name="Haridas S."/>
            <person name="Albert R."/>
            <person name="Binder M."/>
            <person name="Bloem J."/>
            <person name="Labutti K."/>
            <person name="Salamov A."/>
            <person name="Andreopoulos B."/>
            <person name="Baker S."/>
            <person name="Barry K."/>
            <person name="Bills G."/>
            <person name="Bluhm B."/>
            <person name="Cannon C."/>
            <person name="Castanera R."/>
            <person name="Culley D."/>
            <person name="Daum C."/>
            <person name="Ezra D."/>
            <person name="Gonzalez J."/>
            <person name="Henrissat B."/>
            <person name="Kuo A."/>
            <person name="Liang C."/>
            <person name="Lipzen A."/>
            <person name="Lutzoni F."/>
            <person name="Magnuson J."/>
            <person name="Mondo S."/>
            <person name="Nolan M."/>
            <person name="Ohm R."/>
            <person name="Pangilinan J."/>
            <person name="Park H.-J."/>
            <person name="Ramirez L."/>
            <person name="Alfaro M."/>
            <person name="Sun H."/>
            <person name="Tritt A."/>
            <person name="Yoshinaga Y."/>
            <person name="Zwiers L.-H."/>
            <person name="Turgeon B."/>
            <person name="Goodwin S."/>
            <person name="Spatafora J."/>
            <person name="Crous P."/>
            <person name="Grigoriev I."/>
        </authorList>
    </citation>
    <scope>NUCLEOTIDE SEQUENCE</scope>
    <source>
        <strain evidence="3">CBS 116435</strain>
    </source>
</reference>
<feature type="compositionally biased region" description="Basic residues" evidence="1">
    <location>
        <begin position="285"/>
        <end position="295"/>
    </location>
</feature>
<evidence type="ECO:0000256" key="1">
    <source>
        <dbReference type="SAM" id="MobiDB-lite"/>
    </source>
</evidence>
<dbReference type="OrthoDB" id="3647485at2759"/>